<proteinExistence type="predicted"/>
<dbReference type="InterPro" id="IPR011108">
    <property type="entry name" value="RMMBL"/>
</dbReference>
<keyword evidence="3" id="KW-1185">Reference proteome</keyword>
<dbReference type="Proteomes" id="UP000316426">
    <property type="component" value="Chromosome"/>
</dbReference>
<evidence type="ECO:0000313" key="3">
    <source>
        <dbReference type="Proteomes" id="UP000316426"/>
    </source>
</evidence>
<dbReference type="PANTHER" id="PTHR11203:SF37">
    <property type="entry name" value="INTEGRATOR COMPLEX SUBUNIT 11"/>
    <property type="match status" value="1"/>
</dbReference>
<dbReference type="InterPro" id="IPR036866">
    <property type="entry name" value="RibonucZ/Hydroxyglut_hydro"/>
</dbReference>
<dbReference type="InterPro" id="IPR050698">
    <property type="entry name" value="MBL"/>
</dbReference>
<keyword evidence="2" id="KW-0378">Hydrolase</keyword>
<evidence type="ECO:0000259" key="1">
    <source>
        <dbReference type="Pfam" id="PF07521"/>
    </source>
</evidence>
<dbReference type="Gene3D" id="3.40.50.10890">
    <property type="match status" value="1"/>
</dbReference>
<accession>A0A518K389</accession>
<dbReference type="EC" id="3.1.-.-" evidence="2"/>
<dbReference type="GO" id="GO:0004521">
    <property type="term" value="F:RNA endonuclease activity"/>
    <property type="evidence" value="ECO:0007669"/>
    <property type="project" value="TreeGrafter"/>
</dbReference>
<dbReference type="SUPFAM" id="SSF56281">
    <property type="entry name" value="Metallo-hydrolase/oxidoreductase"/>
    <property type="match status" value="1"/>
</dbReference>
<feature type="domain" description="Zn-dependent metallo-hydrolase RNA specificity" evidence="1">
    <location>
        <begin position="237"/>
        <end position="276"/>
    </location>
</feature>
<sequence>MARHELALCTPETGRLYQARMGRRAVREMRLGEAIDFGPLRLTALGAGHCLGSAMLLADDGERSLLYTGDFKLGESATAAPCEPRHADWLVMESTFGRPDYRLPPRSVVIQQLLETVHGAFADGRTPVIHAYALGKSQEVTKLLTQHGVPVMQHPVVWKMSRVYEACGVTLATGDADVTCYEVRNGARPLAGHAVVTLPQGMKAYRLPGLGAVTSIAVTGWAAAPNAPYRLNVDHALPLSDHADFDQLIEFVERVEPSRVLCTHGPRSFVDELRTRGWNAEPLAPEPQKRLF</sequence>
<dbReference type="Gene3D" id="3.60.15.10">
    <property type="entry name" value="Ribonuclease Z/Hydroxyacylglutathione hydrolase-like"/>
    <property type="match status" value="1"/>
</dbReference>
<organism evidence="2 3">
    <name type="scientific">Botrimarina mediterranea</name>
    <dbReference type="NCBI Taxonomy" id="2528022"/>
    <lineage>
        <taxon>Bacteria</taxon>
        <taxon>Pseudomonadati</taxon>
        <taxon>Planctomycetota</taxon>
        <taxon>Planctomycetia</taxon>
        <taxon>Pirellulales</taxon>
        <taxon>Lacipirellulaceae</taxon>
        <taxon>Botrimarina</taxon>
    </lineage>
</organism>
<gene>
    <name evidence="2" type="ORF">Spa11_04380</name>
</gene>
<evidence type="ECO:0000313" key="2">
    <source>
        <dbReference type="EMBL" id="QDV72264.1"/>
    </source>
</evidence>
<dbReference type="AlphaFoldDB" id="A0A518K389"/>
<dbReference type="Pfam" id="PF07521">
    <property type="entry name" value="RMMBL"/>
    <property type="match status" value="1"/>
</dbReference>
<dbReference type="EMBL" id="CP036349">
    <property type="protein sequence ID" value="QDV72264.1"/>
    <property type="molecule type" value="Genomic_DNA"/>
</dbReference>
<name>A0A518K389_9BACT</name>
<dbReference type="PANTHER" id="PTHR11203">
    <property type="entry name" value="CLEAVAGE AND POLYADENYLATION SPECIFICITY FACTOR FAMILY MEMBER"/>
    <property type="match status" value="1"/>
</dbReference>
<protein>
    <submittedName>
        <fullName evidence="2">Ribonuclease</fullName>
        <ecNumber evidence="2">3.1.-.-</ecNumber>
    </submittedName>
</protein>
<reference evidence="2 3" key="1">
    <citation type="submission" date="2019-02" db="EMBL/GenBank/DDBJ databases">
        <title>Deep-cultivation of Planctomycetes and their phenomic and genomic characterization uncovers novel biology.</title>
        <authorList>
            <person name="Wiegand S."/>
            <person name="Jogler M."/>
            <person name="Boedeker C."/>
            <person name="Pinto D."/>
            <person name="Vollmers J."/>
            <person name="Rivas-Marin E."/>
            <person name="Kohn T."/>
            <person name="Peeters S.H."/>
            <person name="Heuer A."/>
            <person name="Rast P."/>
            <person name="Oberbeckmann S."/>
            <person name="Bunk B."/>
            <person name="Jeske O."/>
            <person name="Meyerdierks A."/>
            <person name="Storesund J.E."/>
            <person name="Kallscheuer N."/>
            <person name="Luecker S."/>
            <person name="Lage O.M."/>
            <person name="Pohl T."/>
            <person name="Merkel B.J."/>
            <person name="Hornburger P."/>
            <person name="Mueller R.-W."/>
            <person name="Bruemmer F."/>
            <person name="Labrenz M."/>
            <person name="Spormann A.M."/>
            <person name="Op den Camp H."/>
            <person name="Overmann J."/>
            <person name="Amann R."/>
            <person name="Jetten M.S.M."/>
            <person name="Mascher T."/>
            <person name="Medema M.H."/>
            <person name="Devos D.P."/>
            <person name="Kaster A.-K."/>
            <person name="Ovreas L."/>
            <person name="Rohde M."/>
            <person name="Galperin M.Y."/>
            <person name="Jogler C."/>
        </authorList>
    </citation>
    <scope>NUCLEOTIDE SEQUENCE [LARGE SCALE GENOMIC DNA]</scope>
    <source>
        <strain evidence="2 3">Spa11</strain>
    </source>
</reference>
<dbReference type="GO" id="GO:0016787">
    <property type="term" value="F:hydrolase activity"/>
    <property type="evidence" value="ECO:0007669"/>
    <property type="project" value="UniProtKB-KW"/>
</dbReference>
<dbReference type="KEGG" id="bmei:Spa11_04380"/>